<dbReference type="Gene3D" id="1.10.4080.10">
    <property type="entry name" value="ADP-ribosylation/Crystallin J1"/>
    <property type="match status" value="1"/>
</dbReference>
<dbReference type="InterPro" id="IPR036705">
    <property type="entry name" value="Ribosyl_crysJ1_sf"/>
</dbReference>
<keyword evidence="1" id="KW-0460">Magnesium</keyword>
<dbReference type="GO" id="GO:0046872">
    <property type="term" value="F:metal ion binding"/>
    <property type="evidence" value="ECO:0007669"/>
    <property type="project" value="UniProtKB-KW"/>
</dbReference>
<sequence>MTQSLRSRTRAMLHGIALGDALGAPVEKLSAADIRARYGRVRSLDTEWHKMSLDAAARNGRVRGNGIVTDDTLMTLALMDIYGDTKRHLDAWDMADGMVREIAWKPRWVPELQREAMLIDRLFYPEKWIFQRHQLANCDPRQGGIGNMVNCGAAMYIAPIGVVNAANPKAAYDEAIAFASGHQESYGLEAAGVMAAAVAAAFVPGADIESVVDTVLGLAKDGTRAAIADIAGIARELRGSGADHEAVCAAFHKAIARYSVMGDDVNHMPEKVGRLTDAYRPSRLMAIEELPLALGFCLFNGGDFRASIEDGINSGRDTDSIGVMAGAILGALHGDVVIGDDDRALLDSANRLDLMASADVFATTATAILAADRAAADARRDALGALGVGP</sequence>
<dbReference type="OrthoDB" id="9798107at2"/>
<feature type="binding site" evidence="1">
    <location>
        <position position="71"/>
    </location>
    <ligand>
        <name>Mg(2+)</name>
        <dbReference type="ChEBI" id="CHEBI:18420"/>
        <label>1</label>
    </ligand>
</feature>
<accession>A0A5B8LX76</accession>
<feature type="binding site" evidence="1">
    <location>
        <position position="317"/>
    </location>
    <ligand>
        <name>Mg(2+)</name>
        <dbReference type="ChEBI" id="CHEBI:18420"/>
        <label>1</label>
    </ligand>
</feature>
<dbReference type="RefSeq" id="WP_146291470.1">
    <property type="nucleotide sequence ID" value="NZ_CP042304.1"/>
</dbReference>
<feature type="binding site" evidence="1">
    <location>
        <position position="70"/>
    </location>
    <ligand>
        <name>Mg(2+)</name>
        <dbReference type="ChEBI" id="CHEBI:18420"/>
        <label>1</label>
    </ligand>
</feature>
<dbReference type="PANTHER" id="PTHR16222">
    <property type="entry name" value="ADP-RIBOSYLGLYCOHYDROLASE"/>
    <property type="match status" value="1"/>
</dbReference>
<dbReference type="Proteomes" id="UP000315364">
    <property type="component" value="Chromosome"/>
</dbReference>
<keyword evidence="2" id="KW-0378">Hydrolase</keyword>
<name>A0A5B8LX76_9HYPH</name>
<dbReference type="PANTHER" id="PTHR16222:SF12">
    <property type="entry name" value="ADP-RIBOSYLGLYCOHYDROLASE-RELATED"/>
    <property type="match status" value="1"/>
</dbReference>
<organism evidence="2 3">
    <name type="scientific">Devosia ginsengisoli</name>
    <dbReference type="NCBI Taxonomy" id="400770"/>
    <lineage>
        <taxon>Bacteria</taxon>
        <taxon>Pseudomonadati</taxon>
        <taxon>Pseudomonadota</taxon>
        <taxon>Alphaproteobacteria</taxon>
        <taxon>Hyphomicrobiales</taxon>
        <taxon>Devosiaceae</taxon>
        <taxon>Devosia</taxon>
    </lineage>
</organism>
<protein>
    <submittedName>
        <fullName evidence="2">ADP-ribosylglycohydrolase family protein</fullName>
    </submittedName>
</protein>
<keyword evidence="1" id="KW-0479">Metal-binding</keyword>
<keyword evidence="3" id="KW-1185">Reference proteome</keyword>
<gene>
    <name evidence="2" type="ORF">FPZ08_17790</name>
</gene>
<dbReference type="SUPFAM" id="SSF101478">
    <property type="entry name" value="ADP-ribosylglycohydrolase"/>
    <property type="match status" value="1"/>
</dbReference>
<dbReference type="GO" id="GO:0016787">
    <property type="term" value="F:hydrolase activity"/>
    <property type="evidence" value="ECO:0007669"/>
    <property type="project" value="UniProtKB-KW"/>
</dbReference>
<dbReference type="InterPro" id="IPR050792">
    <property type="entry name" value="ADP-ribosylglycohydrolase"/>
</dbReference>
<reference evidence="2 3" key="1">
    <citation type="submission" date="2019-07" db="EMBL/GenBank/DDBJ databases">
        <title>Full genome sequence of Devosia sp. Gsoil 520.</title>
        <authorList>
            <person name="Im W.-T."/>
        </authorList>
    </citation>
    <scope>NUCLEOTIDE SEQUENCE [LARGE SCALE GENOMIC DNA]</scope>
    <source>
        <strain evidence="2 3">Gsoil 520</strain>
    </source>
</reference>
<feature type="binding site" evidence="1">
    <location>
        <position position="69"/>
    </location>
    <ligand>
        <name>Mg(2+)</name>
        <dbReference type="ChEBI" id="CHEBI:18420"/>
        <label>1</label>
    </ligand>
</feature>
<evidence type="ECO:0000313" key="3">
    <source>
        <dbReference type="Proteomes" id="UP000315364"/>
    </source>
</evidence>
<dbReference type="AlphaFoldDB" id="A0A5B8LX76"/>
<dbReference type="EMBL" id="CP042304">
    <property type="protein sequence ID" value="QDZ12441.1"/>
    <property type="molecule type" value="Genomic_DNA"/>
</dbReference>
<dbReference type="KEGG" id="dea:FPZ08_17790"/>
<dbReference type="InterPro" id="IPR005502">
    <property type="entry name" value="Ribosyl_crysJ1"/>
</dbReference>
<proteinExistence type="predicted"/>
<evidence type="ECO:0000313" key="2">
    <source>
        <dbReference type="EMBL" id="QDZ12441.1"/>
    </source>
</evidence>
<evidence type="ECO:0000256" key="1">
    <source>
        <dbReference type="PIRSR" id="PIRSR605502-1"/>
    </source>
</evidence>
<feature type="binding site" evidence="1">
    <location>
        <position position="319"/>
    </location>
    <ligand>
        <name>Mg(2+)</name>
        <dbReference type="ChEBI" id="CHEBI:18420"/>
        <label>1</label>
    </ligand>
</feature>
<dbReference type="Pfam" id="PF03747">
    <property type="entry name" value="ADP_ribosyl_GH"/>
    <property type="match status" value="1"/>
</dbReference>
<feature type="binding site" evidence="1">
    <location>
        <position position="320"/>
    </location>
    <ligand>
        <name>Mg(2+)</name>
        <dbReference type="ChEBI" id="CHEBI:18420"/>
        <label>1</label>
    </ligand>
</feature>
<comment type="cofactor">
    <cofactor evidence="1">
        <name>Mg(2+)</name>
        <dbReference type="ChEBI" id="CHEBI:18420"/>
    </cofactor>
    <text evidence="1">Binds 2 magnesium ions per subunit.</text>
</comment>